<proteinExistence type="predicted"/>
<dbReference type="SUPFAM" id="SSF55729">
    <property type="entry name" value="Acyl-CoA N-acyltransferases (Nat)"/>
    <property type="match status" value="1"/>
</dbReference>
<reference evidence="3 4" key="1">
    <citation type="submission" date="2016-10" db="EMBL/GenBank/DDBJ databases">
        <authorList>
            <person name="de Groot N.N."/>
        </authorList>
    </citation>
    <scope>NUCLEOTIDE SEQUENCE [LARGE SCALE GENOMIC DNA]</scope>
    <source>
        <strain evidence="3 4">CGMCC 4.6858</strain>
    </source>
</reference>
<dbReference type="Proteomes" id="UP000199034">
    <property type="component" value="Unassembled WGS sequence"/>
</dbReference>
<gene>
    <name evidence="3" type="ORF">SAMN05421872_106118</name>
</gene>
<dbReference type="AlphaFoldDB" id="A0A1G6SG33"/>
<protein>
    <submittedName>
        <fullName evidence="3">L-amino acid N-acyltransferase YncA</fullName>
    </submittedName>
</protein>
<dbReference type="Pfam" id="PF00583">
    <property type="entry name" value="Acetyltransf_1"/>
    <property type="match status" value="1"/>
</dbReference>
<evidence type="ECO:0000256" key="2">
    <source>
        <dbReference type="ARBA" id="ARBA00023315"/>
    </source>
</evidence>
<keyword evidence="4" id="KW-1185">Reference proteome</keyword>
<dbReference type="GO" id="GO:0016747">
    <property type="term" value="F:acyltransferase activity, transferring groups other than amino-acyl groups"/>
    <property type="evidence" value="ECO:0007669"/>
    <property type="project" value="InterPro"/>
</dbReference>
<keyword evidence="2 3" id="KW-0012">Acyltransferase</keyword>
<evidence type="ECO:0000313" key="4">
    <source>
        <dbReference type="Proteomes" id="UP000199034"/>
    </source>
</evidence>
<sequence>MTSTTEPWSVRAARPEDRDEWTTLYRAYGAVAGQDLSVAHLDRVWSWIASPAAQTECVLLRRGRAAAPAGLAHYRSFERPLDGSHGCYLDDLFVAPTARGRGGARALLQHLASTAQARGWSTVRWTTGPDSPARSLFDRLAEESDVLTYNLRPGRLRPA</sequence>
<dbReference type="PANTHER" id="PTHR43877">
    <property type="entry name" value="AMINOALKYLPHOSPHONATE N-ACETYLTRANSFERASE-RELATED-RELATED"/>
    <property type="match status" value="1"/>
</dbReference>
<evidence type="ECO:0000313" key="3">
    <source>
        <dbReference type="EMBL" id="SDD15117.1"/>
    </source>
</evidence>
<evidence type="ECO:0000256" key="1">
    <source>
        <dbReference type="ARBA" id="ARBA00022679"/>
    </source>
</evidence>
<dbReference type="RefSeq" id="WP_170867034.1">
    <property type="nucleotide sequence ID" value="NZ_FMZM01000006.1"/>
</dbReference>
<keyword evidence="1 3" id="KW-0808">Transferase</keyword>
<dbReference type="Gene3D" id="3.40.630.30">
    <property type="match status" value="1"/>
</dbReference>
<organism evidence="3 4">
    <name type="scientific">Nocardioides lianchengensis</name>
    <dbReference type="NCBI Taxonomy" id="1045774"/>
    <lineage>
        <taxon>Bacteria</taxon>
        <taxon>Bacillati</taxon>
        <taxon>Actinomycetota</taxon>
        <taxon>Actinomycetes</taxon>
        <taxon>Propionibacteriales</taxon>
        <taxon>Nocardioidaceae</taxon>
        <taxon>Nocardioides</taxon>
    </lineage>
</organism>
<name>A0A1G6SG33_9ACTN</name>
<dbReference type="EMBL" id="FMZM01000006">
    <property type="protein sequence ID" value="SDD15117.1"/>
    <property type="molecule type" value="Genomic_DNA"/>
</dbReference>
<dbReference type="CDD" id="cd04301">
    <property type="entry name" value="NAT_SF"/>
    <property type="match status" value="1"/>
</dbReference>
<dbReference type="InterPro" id="IPR000182">
    <property type="entry name" value="GNAT_dom"/>
</dbReference>
<dbReference type="STRING" id="1045774.SAMN05421872_106118"/>
<dbReference type="InterPro" id="IPR050832">
    <property type="entry name" value="Bact_Acetyltransf"/>
</dbReference>
<dbReference type="InterPro" id="IPR016181">
    <property type="entry name" value="Acyl_CoA_acyltransferase"/>
</dbReference>
<dbReference type="PROSITE" id="PS51186">
    <property type="entry name" value="GNAT"/>
    <property type="match status" value="1"/>
</dbReference>
<accession>A0A1G6SG33</accession>